<dbReference type="Proteomes" id="UP000692954">
    <property type="component" value="Unassembled WGS sequence"/>
</dbReference>
<evidence type="ECO:0000313" key="2">
    <source>
        <dbReference type="EMBL" id="CAD8064496.1"/>
    </source>
</evidence>
<dbReference type="EMBL" id="CAJJDN010000019">
    <property type="protein sequence ID" value="CAD8064496.1"/>
    <property type="molecule type" value="Genomic_DNA"/>
</dbReference>
<keyword evidence="3" id="KW-1185">Reference proteome</keyword>
<evidence type="ECO:0000259" key="1">
    <source>
        <dbReference type="Pfam" id="PF00566"/>
    </source>
</evidence>
<evidence type="ECO:0000313" key="3">
    <source>
        <dbReference type="Proteomes" id="UP000692954"/>
    </source>
</evidence>
<protein>
    <recommendedName>
        <fullName evidence="1">Rab-GAP TBC domain-containing protein</fullName>
    </recommendedName>
</protein>
<accession>A0A8S1LI96</accession>
<reference evidence="2" key="1">
    <citation type="submission" date="2021-01" db="EMBL/GenBank/DDBJ databases">
        <authorList>
            <consortium name="Genoscope - CEA"/>
            <person name="William W."/>
        </authorList>
    </citation>
    <scope>NUCLEOTIDE SEQUENCE</scope>
</reference>
<dbReference type="InterPro" id="IPR000195">
    <property type="entry name" value="Rab-GAP-TBC_dom"/>
</dbReference>
<comment type="caution">
    <text evidence="2">The sequence shown here is derived from an EMBL/GenBank/DDBJ whole genome shotgun (WGS) entry which is preliminary data.</text>
</comment>
<name>A0A8S1LI96_9CILI</name>
<sequence length="213" mass="25783">MKNNKHFIQTKLNLNLSKEYIKTIKGYLNSKQSINNKLNIEQLHMFYKTFNNADHSEKNQKINLIHTEYNFDQFFAKIIKNKETNPNYYTKFLKMKESSKYFQDTKQKDLVRTLSNEEMQQILSNFITAYVIRNAQIGYCQEFNYIVYYLLLKQQYSEEVLIKLKQQFLQIEKPHQIEHLKNTSVETSLLTIQWLVFYFKQILVQYNNKSQLI</sequence>
<gene>
    <name evidence="2" type="ORF">PSON_ATCC_30995.1.T0190145</name>
</gene>
<dbReference type="Pfam" id="PF00566">
    <property type="entry name" value="RabGAP-TBC"/>
    <property type="match status" value="1"/>
</dbReference>
<feature type="domain" description="Rab-GAP TBC" evidence="1">
    <location>
        <begin position="80"/>
        <end position="155"/>
    </location>
</feature>
<dbReference type="AlphaFoldDB" id="A0A8S1LI96"/>
<organism evidence="2 3">
    <name type="scientific">Paramecium sonneborni</name>
    <dbReference type="NCBI Taxonomy" id="65129"/>
    <lineage>
        <taxon>Eukaryota</taxon>
        <taxon>Sar</taxon>
        <taxon>Alveolata</taxon>
        <taxon>Ciliophora</taxon>
        <taxon>Intramacronucleata</taxon>
        <taxon>Oligohymenophorea</taxon>
        <taxon>Peniculida</taxon>
        <taxon>Parameciidae</taxon>
        <taxon>Paramecium</taxon>
    </lineage>
</organism>
<proteinExistence type="predicted"/>